<reference evidence="6 7" key="1">
    <citation type="submission" date="2019-11" db="EMBL/GenBank/DDBJ databases">
        <authorList>
            <person name="Criscuolo A."/>
        </authorList>
    </citation>
    <scope>NUCLEOTIDE SEQUENCE [LARGE SCALE GENOMIC DNA]</scope>
    <source>
        <strain evidence="6">CIP111667</strain>
    </source>
</reference>
<dbReference type="PANTHER" id="PTHR31321:SF57">
    <property type="entry name" value="PECTINESTERASE 53-RELATED"/>
    <property type="match status" value="1"/>
</dbReference>
<dbReference type="PANTHER" id="PTHR31321">
    <property type="entry name" value="ACYL-COA THIOESTER HYDROLASE YBHC-RELATED"/>
    <property type="match status" value="1"/>
</dbReference>
<organism evidence="6 7">
    <name type="scientific">Occultella aeris</name>
    <dbReference type="NCBI Taxonomy" id="2761496"/>
    <lineage>
        <taxon>Bacteria</taxon>
        <taxon>Bacillati</taxon>
        <taxon>Actinomycetota</taxon>
        <taxon>Actinomycetes</taxon>
        <taxon>Micrococcales</taxon>
        <taxon>Ruaniaceae</taxon>
        <taxon>Occultella</taxon>
    </lineage>
</organism>
<comment type="caution">
    <text evidence="6">The sequence shown here is derived from an EMBL/GenBank/DDBJ whole genome shotgun (WGS) entry which is preliminary data.</text>
</comment>
<evidence type="ECO:0000256" key="1">
    <source>
        <dbReference type="ARBA" id="ARBA00008891"/>
    </source>
</evidence>
<feature type="domain" description="Pectinesterase catalytic" evidence="5">
    <location>
        <begin position="247"/>
        <end position="404"/>
    </location>
</feature>
<accession>A0A7M4DHY4</accession>
<dbReference type="AlphaFoldDB" id="A0A7M4DHY4"/>
<evidence type="ECO:0000256" key="3">
    <source>
        <dbReference type="ARBA" id="ARBA00023085"/>
    </source>
</evidence>
<gene>
    <name evidence="6" type="ORF">HALOF300_01735</name>
</gene>
<evidence type="ECO:0000313" key="7">
    <source>
        <dbReference type="Proteomes" id="UP000419743"/>
    </source>
</evidence>
<dbReference type="EMBL" id="CACRYJ010000024">
    <property type="protein sequence ID" value="VZO36531.1"/>
    <property type="molecule type" value="Genomic_DNA"/>
</dbReference>
<proteinExistence type="inferred from homology"/>
<keyword evidence="3" id="KW-0063">Aspartyl esterase</keyword>
<dbReference type="GO" id="GO:0030599">
    <property type="term" value="F:pectinesterase activity"/>
    <property type="evidence" value="ECO:0007669"/>
    <property type="project" value="InterPro"/>
</dbReference>
<evidence type="ECO:0000256" key="2">
    <source>
        <dbReference type="ARBA" id="ARBA00022801"/>
    </source>
</evidence>
<dbReference type="InterPro" id="IPR000070">
    <property type="entry name" value="Pectinesterase_cat"/>
</dbReference>
<dbReference type="InterPro" id="IPR011050">
    <property type="entry name" value="Pectin_lyase_fold/virulence"/>
</dbReference>
<dbReference type="Pfam" id="PF01095">
    <property type="entry name" value="Pectinesterase"/>
    <property type="match status" value="2"/>
</dbReference>
<dbReference type="SUPFAM" id="SSF51126">
    <property type="entry name" value="Pectin lyase-like"/>
    <property type="match status" value="1"/>
</dbReference>
<dbReference type="Gene3D" id="2.160.20.10">
    <property type="entry name" value="Single-stranded right-handed beta-helix, Pectin lyase-like"/>
    <property type="match status" value="1"/>
</dbReference>
<evidence type="ECO:0000313" key="6">
    <source>
        <dbReference type="EMBL" id="VZO36531.1"/>
    </source>
</evidence>
<keyword evidence="7" id="KW-1185">Reference proteome</keyword>
<dbReference type="RefSeq" id="WP_156740547.1">
    <property type="nucleotide sequence ID" value="NZ_CACRYJ010000024.1"/>
</dbReference>
<dbReference type="GO" id="GO:0042545">
    <property type="term" value="P:cell wall modification"/>
    <property type="evidence" value="ECO:0007669"/>
    <property type="project" value="InterPro"/>
</dbReference>
<comment type="similarity">
    <text evidence="1">Belongs to the pectinesterase family.</text>
</comment>
<dbReference type="Proteomes" id="UP000419743">
    <property type="component" value="Unassembled WGS sequence"/>
</dbReference>
<feature type="region of interest" description="Disordered" evidence="4">
    <location>
        <begin position="1"/>
        <end position="20"/>
    </location>
</feature>
<sequence length="463" mass="50478">MGPRTAGADPAGGRTRVSPTGDGVCVDAPLRLRFEHPVEIGRRGRLRVHRGDGAVVDTIDLADPEVGRRPIGSARSEYGELHLWNYHAVLVEGEQVILTLHGALDPDEDFVVTMDPGFVRGHPGITIEDGWRFHTRTPPLPGARSLAVDAAGHRHFCTVQGAIDVVPEGNDRDVLITIAPGTYREIVYVPPTKPHLTLRGADRARTVISYPNNDLLNGDAAMRGLPIEISCCPKRVLEESDRFNCWRAVFGVDADDVTVEDVTIHNTTPYGGSQAEAFRGNGRRLRLRRVSLLSHQDTMRLQGSCYVVDSYIEGEVDVIWGTGGIVVVDTEIKALGPGYLTQIRNVDDGPGAVFVNVSLTRAPTVPDGSTYLSRVELSRFAHSQVVFVDATMDAHIATTGWITTDVGGRWDTSRLRLREHGTRTIDGRPVDLGGRSGVARLLDADEAAQFRDPATFLGGWDPR</sequence>
<evidence type="ECO:0000256" key="4">
    <source>
        <dbReference type="SAM" id="MobiDB-lite"/>
    </source>
</evidence>
<dbReference type="InterPro" id="IPR012334">
    <property type="entry name" value="Pectin_lyas_fold"/>
</dbReference>
<protein>
    <submittedName>
        <fullName evidence="6">Acyl-CoA thioesterase</fullName>
    </submittedName>
</protein>
<dbReference type="GO" id="GO:0009279">
    <property type="term" value="C:cell outer membrane"/>
    <property type="evidence" value="ECO:0007669"/>
    <property type="project" value="TreeGrafter"/>
</dbReference>
<name>A0A7M4DHY4_9MICO</name>
<feature type="domain" description="Pectinesterase catalytic" evidence="5">
    <location>
        <begin position="148"/>
        <end position="213"/>
    </location>
</feature>
<keyword evidence="2" id="KW-0378">Hydrolase</keyword>
<evidence type="ECO:0000259" key="5">
    <source>
        <dbReference type="Pfam" id="PF01095"/>
    </source>
</evidence>